<proteinExistence type="predicted"/>
<feature type="compositionally biased region" description="Low complexity" evidence="1">
    <location>
        <begin position="488"/>
        <end position="507"/>
    </location>
</feature>
<name>A0ABQ8U814_9EUKA</name>
<accession>A0ABQ8U814</accession>
<comment type="caution">
    <text evidence="2">The sequence shown here is derived from an EMBL/GenBank/DDBJ whole genome shotgun (WGS) entry which is preliminary data.</text>
</comment>
<feature type="compositionally biased region" description="Low complexity" evidence="1">
    <location>
        <begin position="465"/>
        <end position="476"/>
    </location>
</feature>
<feature type="compositionally biased region" description="Basic and acidic residues" evidence="1">
    <location>
        <begin position="73"/>
        <end position="89"/>
    </location>
</feature>
<evidence type="ECO:0000313" key="2">
    <source>
        <dbReference type="EMBL" id="KAJ4455473.1"/>
    </source>
</evidence>
<feature type="compositionally biased region" description="Basic and acidic residues" evidence="1">
    <location>
        <begin position="1116"/>
        <end position="1125"/>
    </location>
</feature>
<feature type="compositionally biased region" description="Pro residues" evidence="1">
    <location>
        <begin position="269"/>
        <end position="293"/>
    </location>
</feature>
<feature type="compositionally biased region" description="Pro residues" evidence="1">
    <location>
        <begin position="373"/>
        <end position="383"/>
    </location>
</feature>
<feature type="compositionally biased region" description="Pro residues" evidence="1">
    <location>
        <begin position="232"/>
        <end position="256"/>
    </location>
</feature>
<sequence>MDVLTVMISKSYAWHSRLFPNLKGSLYGGLEAAQQPKKEVDPQSATKGEEYDDDFETQVIGDDAADAGDDFERDYHMPDRQRHRPESSYRPRSGNQVPTAPPVEIVEPTSGSESRREYRPTSATSSYGRPPPVPIAEETSSPGGQPPPEAEAIPADLIAPPAVVPAASELTSTPTPSQPPDTSSVPPPGSSPPPNPRPLAPPSQPTDQPSSPLDEYPPEPDMLPTPRDGAAPHPPAPSAAAPAPPESVALPPPASPHTPTGTAPEPHQEQPPPTTPEAVAMPPPASPNTPLNPSPEAHLPLVDPTPAGPSLEAPSPEGQHRGSDVVAVEEQEQEEGGDGHRGSTASARPVVPPLPLHTIRSGAPQASSATPSSPAPAPTPPRAAAPASHAPAAGTSSEAAVGSPVAPIAAAYLTVQPPPSTGGGLGPRQPTRGRPRPRPSAPPAAGTSLATSARGPTPGSPAPAPLASSLSAPHLLGVTPHRSPPGPMGRSGSSTPGGIPTPTSGGRAPRATPPPSGRTPVRPSPGGSVPRTPASAFELSDDEPMQGAAGHGGRRSRSPPESPQPVLTPALTHLLAMAERAAARAGMAGTEGVIGQIQQQQQQQQRRKGTRGWVGAGGFGLAVFWPVQTSLGFSPPAAAAAAPGSSGATRPRRLRPQTVILPAGSVPVAPAAPRPHTASGPLQGKALLGSEAPRVTRVAGLTYHIPPPPAPAAPAHPPAVRPAHLLPAEPTLAISIDRAAFLGFIEQQAALAGGEANDGWGEEIARRMAGLAGGTDGEQPLQQQGDSMPPASPYAARPRRFAPCPPIICVQPFHIWDPHAPINTPRRIGLRTTPHVSPHFHSIVAIVRADGLQRVAPGLDRVRWNNTCEPTPTHPTRPFAGRCCRCGCGWLSHAHCPFSAPAPAPPQALGMGSPASARPRCRSPNGHPPGSPSPAQMASLANSSETLRRHLLTQSLVSDTQRNIAKRLARQDLSQFTLDIHKVRAEAAKADLLQQKLEIMQARGASKGAGSVGYIRTPGGHLASPSRRSHPASSSPRPGRQPPSRLPHPREAPTPGLSPSTSSGPSRGPHRRPAATAGPSSPGHPAASPRKPARSPSRPHPWMPTTRHSGTASPHVTEKQRRERLATQQALLPTSPRRRARVVTTPGRASPSPRLSTPGGLATLLPPAPSGALSRQECLVTSAFFLPAAGPPAAPGAAPIPPPLPPTASRSFAMLSTLPGFPDPTWSQARAPPARVAHATTALLAR</sequence>
<feature type="compositionally biased region" description="Low complexity" evidence="1">
    <location>
        <begin position="1053"/>
        <end position="1067"/>
    </location>
</feature>
<keyword evidence="3" id="KW-1185">Reference proteome</keyword>
<feature type="compositionally biased region" description="Low complexity" evidence="1">
    <location>
        <begin position="384"/>
        <end position="397"/>
    </location>
</feature>
<dbReference type="EMBL" id="JAPMOS010000106">
    <property type="protein sequence ID" value="KAJ4455473.1"/>
    <property type="molecule type" value="Genomic_DNA"/>
</dbReference>
<feature type="compositionally biased region" description="Acidic residues" evidence="1">
    <location>
        <begin position="327"/>
        <end position="336"/>
    </location>
</feature>
<protein>
    <submittedName>
        <fullName evidence="2">Uncharacterized protein</fullName>
    </submittedName>
</protein>
<feature type="compositionally biased region" description="Low complexity" evidence="1">
    <location>
        <begin position="361"/>
        <end position="372"/>
    </location>
</feature>
<feature type="region of interest" description="Disordered" evidence="1">
    <location>
        <begin position="906"/>
        <end position="941"/>
    </location>
</feature>
<feature type="compositionally biased region" description="Low complexity" evidence="1">
    <location>
        <begin position="1074"/>
        <end position="1096"/>
    </location>
</feature>
<feature type="region of interest" description="Disordered" evidence="1">
    <location>
        <begin position="1004"/>
        <end position="1161"/>
    </location>
</feature>
<feature type="compositionally biased region" description="Pro residues" evidence="1">
    <location>
        <begin position="185"/>
        <end position="204"/>
    </location>
</feature>
<feature type="compositionally biased region" description="Low complexity" evidence="1">
    <location>
        <begin position="171"/>
        <end position="184"/>
    </location>
</feature>
<reference evidence="2" key="1">
    <citation type="journal article" date="2022" name="bioRxiv">
        <title>Genomics of Preaxostyla Flagellates Illuminates Evolutionary Transitions and the Path Towards Mitochondrial Loss.</title>
        <authorList>
            <person name="Novak L.V.F."/>
            <person name="Treitli S.C."/>
            <person name="Pyrih J."/>
            <person name="Halakuc P."/>
            <person name="Pipaliya S.V."/>
            <person name="Vacek V."/>
            <person name="Brzon O."/>
            <person name="Soukal P."/>
            <person name="Eme L."/>
            <person name="Dacks J.B."/>
            <person name="Karnkowska A."/>
            <person name="Elias M."/>
            <person name="Hampl V."/>
        </authorList>
    </citation>
    <scope>NUCLEOTIDE SEQUENCE</scope>
    <source>
        <strain evidence="2">RCP-MX</strain>
    </source>
</reference>
<dbReference type="Proteomes" id="UP001141327">
    <property type="component" value="Unassembled WGS sequence"/>
</dbReference>
<evidence type="ECO:0000256" key="1">
    <source>
        <dbReference type="SAM" id="MobiDB-lite"/>
    </source>
</evidence>
<feature type="compositionally biased region" description="Acidic residues" evidence="1">
    <location>
        <begin position="63"/>
        <end position="72"/>
    </location>
</feature>
<evidence type="ECO:0000313" key="3">
    <source>
        <dbReference type="Proteomes" id="UP001141327"/>
    </source>
</evidence>
<gene>
    <name evidence="2" type="ORF">PAPYR_9551</name>
</gene>
<feature type="region of interest" description="Disordered" evidence="1">
    <location>
        <begin position="32"/>
        <end position="567"/>
    </location>
</feature>
<feature type="region of interest" description="Disordered" evidence="1">
    <location>
        <begin position="772"/>
        <end position="795"/>
    </location>
</feature>
<organism evidence="2 3">
    <name type="scientific">Paratrimastix pyriformis</name>
    <dbReference type="NCBI Taxonomy" id="342808"/>
    <lineage>
        <taxon>Eukaryota</taxon>
        <taxon>Metamonada</taxon>
        <taxon>Preaxostyla</taxon>
        <taxon>Paratrimastigidae</taxon>
        <taxon>Paratrimastix</taxon>
    </lineage>
</organism>